<keyword evidence="8" id="KW-0868">Chloride</keyword>
<keyword evidence="6 10" id="KW-0472">Membrane</keyword>
<keyword evidence="4 10" id="KW-1133">Transmembrane helix</keyword>
<evidence type="ECO:0000256" key="10">
    <source>
        <dbReference type="SAM" id="Phobius"/>
    </source>
</evidence>
<comment type="subcellular location">
    <subcellularLocation>
        <location evidence="1">Membrane</location>
        <topology evidence="1">Multi-pass membrane protein</topology>
    </subcellularLocation>
</comment>
<feature type="transmembrane region" description="Helical" evidence="10">
    <location>
        <begin position="184"/>
        <end position="205"/>
    </location>
</feature>
<keyword evidence="2" id="KW-0813">Transport</keyword>
<organism evidence="11 12">
    <name type="scientific">Acetilactobacillus jinshanensis</name>
    <dbReference type="NCBI Taxonomy" id="1720083"/>
    <lineage>
        <taxon>Bacteria</taxon>
        <taxon>Bacillati</taxon>
        <taxon>Bacillota</taxon>
        <taxon>Bacilli</taxon>
        <taxon>Lactobacillales</taxon>
        <taxon>Lactobacillaceae</taxon>
        <taxon>Acetilactobacillus</taxon>
    </lineage>
</organism>
<dbReference type="KEGG" id="lji:ELX58_06750"/>
<evidence type="ECO:0000256" key="2">
    <source>
        <dbReference type="ARBA" id="ARBA00022448"/>
    </source>
</evidence>
<dbReference type="PANTHER" id="PTHR43427">
    <property type="entry name" value="CHLORIDE CHANNEL PROTEIN CLC-E"/>
    <property type="match status" value="1"/>
</dbReference>
<feature type="transmembrane region" description="Helical" evidence="10">
    <location>
        <begin position="295"/>
        <end position="315"/>
    </location>
</feature>
<feature type="transmembrane region" description="Helical" evidence="10">
    <location>
        <begin position="12"/>
        <end position="33"/>
    </location>
</feature>
<keyword evidence="12" id="KW-1185">Reference proteome</keyword>
<dbReference type="Proteomes" id="UP000294321">
    <property type="component" value="Chromosome"/>
</dbReference>
<evidence type="ECO:0000256" key="9">
    <source>
        <dbReference type="ARBA" id="ARBA00023303"/>
    </source>
</evidence>
<feature type="transmembrane region" description="Helical" evidence="10">
    <location>
        <begin position="385"/>
        <end position="402"/>
    </location>
</feature>
<dbReference type="Gene3D" id="1.10.3080.10">
    <property type="entry name" value="Clc chloride channel"/>
    <property type="match status" value="1"/>
</dbReference>
<evidence type="ECO:0000256" key="1">
    <source>
        <dbReference type="ARBA" id="ARBA00004141"/>
    </source>
</evidence>
<evidence type="ECO:0000256" key="8">
    <source>
        <dbReference type="ARBA" id="ARBA00023214"/>
    </source>
</evidence>
<protein>
    <submittedName>
        <fullName evidence="11">ClC family H(+)/Cl(-) exchange transporter</fullName>
    </submittedName>
</protein>
<feature type="transmembrane region" description="Helical" evidence="10">
    <location>
        <begin position="321"/>
        <end position="339"/>
    </location>
</feature>
<dbReference type="CDD" id="cd01031">
    <property type="entry name" value="EriC"/>
    <property type="match status" value="1"/>
</dbReference>
<feature type="transmembrane region" description="Helical" evidence="10">
    <location>
        <begin position="226"/>
        <end position="243"/>
    </location>
</feature>
<dbReference type="RefSeq" id="WP_133442358.1">
    <property type="nucleotide sequence ID" value="NZ_CP034726.1"/>
</dbReference>
<evidence type="ECO:0000313" key="12">
    <source>
        <dbReference type="Proteomes" id="UP000294321"/>
    </source>
</evidence>
<name>A0A4P6ZNN4_9LACO</name>
<evidence type="ECO:0000256" key="6">
    <source>
        <dbReference type="ARBA" id="ARBA00023136"/>
    </source>
</evidence>
<feature type="transmembrane region" description="Helical" evidence="10">
    <location>
        <begin position="149"/>
        <end position="172"/>
    </location>
</feature>
<dbReference type="OrthoDB" id="9812438at2"/>
<dbReference type="Pfam" id="PF00654">
    <property type="entry name" value="Voltage_CLC"/>
    <property type="match status" value="1"/>
</dbReference>
<accession>A0A4P6ZNN4</accession>
<dbReference type="GO" id="GO:0005254">
    <property type="term" value="F:chloride channel activity"/>
    <property type="evidence" value="ECO:0007669"/>
    <property type="project" value="UniProtKB-KW"/>
</dbReference>
<dbReference type="InterPro" id="IPR001807">
    <property type="entry name" value="ClC"/>
</dbReference>
<proteinExistence type="predicted"/>
<reference evidence="12" key="1">
    <citation type="submission" date="2018-12" db="EMBL/GenBank/DDBJ databases">
        <title>A new species of lactobacillus.</title>
        <authorList>
            <person name="Jian Y."/>
            <person name="Xin L."/>
            <person name="Hong Z.J."/>
            <person name="Ming L.Z."/>
            <person name="Hong X.Z."/>
        </authorList>
    </citation>
    <scope>NUCLEOTIDE SEQUENCE [LARGE SCALE GENOMIC DNA]</scope>
    <source>
        <strain evidence="12">HSLZ-75</strain>
    </source>
</reference>
<dbReference type="AlphaFoldDB" id="A0A4P6ZNN4"/>
<dbReference type="InterPro" id="IPR014743">
    <property type="entry name" value="Cl-channel_core"/>
</dbReference>
<dbReference type="InterPro" id="IPR050368">
    <property type="entry name" value="ClC-type_chloride_channel"/>
</dbReference>
<dbReference type="EMBL" id="CP034726">
    <property type="protein sequence ID" value="QBP18800.1"/>
    <property type="molecule type" value="Genomic_DNA"/>
</dbReference>
<dbReference type="PRINTS" id="PR00762">
    <property type="entry name" value="CLCHANNEL"/>
</dbReference>
<evidence type="ECO:0000256" key="4">
    <source>
        <dbReference type="ARBA" id="ARBA00022989"/>
    </source>
</evidence>
<evidence type="ECO:0000256" key="7">
    <source>
        <dbReference type="ARBA" id="ARBA00023173"/>
    </source>
</evidence>
<gene>
    <name evidence="11" type="ORF">ELX58_06750</name>
</gene>
<evidence type="ECO:0000256" key="5">
    <source>
        <dbReference type="ARBA" id="ARBA00023065"/>
    </source>
</evidence>
<feature type="transmembrane region" description="Helical" evidence="10">
    <location>
        <begin position="351"/>
        <end position="373"/>
    </location>
</feature>
<evidence type="ECO:0000313" key="11">
    <source>
        <dbReference type="EMBL" id="QBP18800.1"/>
    </source>
</evidence>
<keyword evidence="9" id="KW-0407">Ion channel</keyword>
<feature type="transmembrane region" description="Helical" evidence="10">
    <location>
        <begin position="263"/>
        <end position="283"/>
    </location>
</feature>
<dbReference type="GO" id="GO:0034707">
    <property type="term" value="C:chloride channel complex"/>
    <property type="evidence" value="ECO:0007669"/>
    <property type="project" value="UniProtKB-KW"/>
</dbReference>
<keyword evidence="3 10" id="KW-0812">Transmembrane</keyword>
<sequence>MRKLSRNHFWMVLLGIVVGISSGAVVSAFRWLVQVMFTGLKYLYIACRTNLNLIWVILLINVALAVVIGKIINNFSAVSGSGIPQIEAELTDRKWYYWWPVLWRKFITSTLTVGSGVFMGHEGPSIQLGGSVAQGVASMTHQNHERTKLMIAGGAAAGLTAVFNTPLASSLFVLETVYHGFSTMVWLITLSAAVASDLVSMSIFGKLPLLYVPRVRAIPLDLFPQLIIMGIIIGFLGFGYKVVTLNSSKVYRFHKLPGWTKPIIPLLFMIPIGIIWPQLIGTGSGLIHLVVKTSFPFLVIAGYFIIRLIGSSLAFGSGLPGGIFLPILTFGALTGAGYARILIDLNGMSPVYLASFVAVAMAGYFACVTKSPLTSILLITEMIGTLHHLAALSLVVVVAYVVDDLLDGRPIYDTLLDRLLS</sequence>
<keyword evidence="5" id="KW-0406">Ion transport</keyword>
<dbReference type="SUPFAM" id="SSF81340">
    <property type="entry name" value="Clc chloride channel"/>
    <property type="match status" value="1"/>
</dbReference>
<evidence type="ECO:0000256" key="3">
    <source>
        <dbReference type="ARBA" id="ARBA00022692"/>
    </source>
</evidence>
<dbReference type="PANTHER" id="PTHR43427:SF6">
    <property type="entry name" value="CHLORIDE CHANNEL PROTEIN CLC-E"/>
    <property type="match status" value="1"/>
</dbReference>
<keyword evidence="7" id="KW-0869">Chloride channel</keyword>
<feature type="transmembrane region" description="Helical" evidence="10">
    <location>
        <begin position="53"/>
        <end position="72"/>
    </location>
</feature>